<comment type="caution">
    <text evidence="1">The sequence shown here is derived from an EMBL/GenBank/DDBJ whole genome shotgun (WGS) entry which is preliminary data.</text>
</comment>
<dbReference type="Proteomes" id="UP000279194">
    <property type="component" value="Unassembled WGS sequence"/>
</dbReference>
<organism evidence="1 2">
    <name type="scientific">Streptococcus hillyeri</name>
    <dbReference type="NCBI Taxonomy" id="2282420"/>
    <lineage>
        <taxon>Bacteria</taxon>
        <taxon>Bacillati</taxon>
        <taxon>Bacillota</taxon>
        <taxon>Bacilli</taxon>
        <taxon>Lactobacillales</taxon>
        <taxon>Streptococcaceae</taxon>
        <taxon>Streptococcus</taxon>
    </lineage>
</organism>
<dbReference type="EMBL" id="RCVM01000002">
    <property type="protein sequence ID" value="RLY04827.1"/>
    <property type="molecule type" value="Genomic_DNA"/>
</dbReference>
<protein>
    <submittedName>
        <fullName evidence="1">Topology modulation protein</fullName>
    </submittedName>
</protein>
<dbReference type="RefSeq" id="WP_121834667.1">
    <property type="nucleotide sequence ID" value="NZ_CP163513.1"/>
</dbReference>
<sequence length="173" mass="20688">MKIIIIGHSGSGKSTLAKKLAHHYNIPCLHLDTLQFLPNWENRAPEDFTEKLFDFLSHNSSWVIDGIYSKFLFEERLAQADLIIYLNLNRRATFYRILKRYFNYRGKNRSDRAIGCPEKLNWNFLYFALFHSRRPKRLRLFHTICQTYREKAIMLTNQRAIDQFIIDLKRAES</sequence>
<dbReference type="OrthoDB" id="1201990at2"/>
<proteinExistence type="predicted"/>
<evidence type="ECO:0000313" key="2">
    <source>
        <dbReference type="Proteomes" id="UP000279194"/>
    </source>
</evidence>
<dbReference type="InterPro" id="IPR052922">
    <property type="entry name" value="Cytidylate_Kinase-2"/>
</dbReference>
<name>A0A3L9DY49_9STRE</name>
<dbReference type="InterPro" id="IPR027417">
    <property type="entry name" value="P-loop_NTPase"/>
</dbReference>
<dbReference type="Pfam" id="PF13238">
    <property type="entry name" value="AAA_18"/>
    <property type="match status" value="1"/>
</dbReference>
<dbReference type="PANTHER" id="PTHR37816">
    <property type="entry name" value="YALI0E33011P"/>
    <property type="match status" value="1"/>
</dbReference>
<reference evidence="1 2" key="1">
    <citation type="submission" date="2018-10" db="EMBL/GenBank/DDBJ databases">
        <title>Streptococcus hillyeri sp. nov., isolated from equine tracheal sample.</title>
        <authorList>
            <person name="Macfadyen A.C."/>
            <person name="Waller A."/>
            <person name="Paterson G.K."/>
        </authorList>
    </citation>
    <scope>NUCLEOTIDE SEQUENCE [LARGE SCALE GENOMIC DNA]</scope>
    <source>
        <strain evidence="1 2">28462</strain>
    </source>
</reference>
<dbReference type="SUPFAM" id="SSF52540">
    <property type="entry name" value="P-loop containing nucleoside triphosphate hydrolases"/>
    <property type="match status" value="1"/>
</dbReference>
<accession>A0A3L9DY49</accession>
<gene>
    <name evidence="1" type="ORF">EAF07_02220</name>
</gene>
<dbReference type="Gene3D" id="3.40.50.300">
    <property type="entry name" value="P-loop containing nucleotide triphosphate hydrolases"/>
    <property type="match status" value="1"/>
</dbReference>
<dbReference type="PANTHER" id="PTHR37816:SF3">
    <property type="entry name" value="MODULATES DNA TOPOLOGY"/>
    <property type="match status" value="1"/>
</dbReference>
<dbReference type="AlphaFoldDB" id="A0A3L9DY49"/>
<keyword evidence="2" id="KW-1185">Reference proteome</keyword>
<evidence type="ECO:0000313" key="1">
    <source>
        <dbReference type="EMBL" id="RLY04827.1"/>
    </source>
</evidence>